<sequence>MSTESRPVTDPLTLAALDTERHVARGGWDQPTRLFALVPTAELVAQEPQLAAGLATHDAAEGALSAVEQDDLPDASGIEELLARIAWPDQVAGCAVAVERIVVPPSAERDLPDDPDEAVRAIADHPDRQDVRLLVAVHRDGSARCLLRQRAHDSDDRVALGEDIAPGLVHALRATFDA</sequence>
<keyword evidence="2" id="KW-1185">Reference proteome</keyword>
<evidence type="ECO:0000313" key="1">
    <source>
        <dbReference type="EMBL" id="MBR7743804.1"/>
    </source>
</evidence>
<protein>
    <submittedName>
        <fullName evidence="1">Uncharacterized protein</fullName>
    </submittedName>
</protein>
<dbReference type="RefSeq" id="WP_211603061.1">
    <property type="nucleotide sequence ID" value="NZ_JAGSNF010000015.1"/>
</dbReference>
<evidence type="ECO:0000313" key="2">
    <source>
        <dbReference type="Proteomes" id="UP000677016"/>
    </source>
</evidence>
<name>A0A941D805_9MICO</name>
<accession>A0A941D805</accession>
<comment type="caution">
    <text evidence="1">The sequence shown here is derived from an EMBL/GenBank/DDBJ whole genome shotgun (WGS) entry which is preliminary data.</text>
</comment>
<organism evidence="1 2">
    <name type="scientific">Phycicoccus avicenniae</name>
    <dbReference type="NCBI Taxonomy" id="2828860"/>
    <lineage>
        <taxon>Bacteria</taxon>
        <taxon>Bacillati</taxon>
        <taxon>Actinomycetota</taxon>
        <taxon>Actinomycetes</taxon>
        <taxon>Micrococcales</taxon>
        <taxon>Intrasporangiaceae</taxon>
        <taxon>Phycicoccus</taxon>
    </lineage>
</organism>
<dbReference type="InterPro" id="IPR047681">
    <property type="entry name" value="PPA1309-like"/>
</dbReference>
<proteinExistence type="predicted"/>
<reference evidence="1" key="1">
    <citation type="submission" date="2021-04" db="EMBL/GenBank/DDBJ databases">
        <title>Phycicoccus avicenniae sp. nov., a novel endophytic actinomycetes isolated from branch of Avicennia mariana.</title>
        <authorList>
            <person name="Tuo L."/>
        </authorList>
    </citation>
    <scope>NUCLEOTIDE SEQUENCE</scope>
    <source>
        <strain evidence="1">BSK3Z-2</strain>
    </source>
</reference>
<dbReference type="NCBIfam" id="NF040618">
    <property type="entry name" value="PPA1309_fam"/>
    <property type="match status" value="1"/>
</dbReference>
<dbReference type="EMBL" id="JAGSNF010000015">
    <property type="protein sequence ID" value="MBR7743804.1"/>
    <property type="molecule type" value="Genomic_DNA"/>
</dbReference>
<gene>
    <name evidence="1" type="ORF">KC207_10935</name>
</gene>
<dbReference type="AlphaFoldDB" id="A0A941D805"/>
<dbReference type="Proteomes" id="UP000677016">
    <property type="component" value="Unassembled WGS sequence"/>
</dbReference>